<evidence type="ECO:0000256" key="1">
    <source>
        <dbReference type="ARBA" id="ARBA00008452"/>
    </source>
</evidence>
<organism evidence="5 6">
    <name type="scientific">Oceanitalea stevensii</name>
    <dbReference type="NCBI Taxonomy" id="2763072"/>
    <lineage>
        <taxon>Bacteria</taxon>
        <taxon>Bacillati</taxon>
        <taxon>Actinomycetota</taxon>
        <taxon>Actinomycetes</taxon>
        <taxon>Micrococcales</taxon>
        <taxon>Bogoriellaceae</taxon>
        <taxon>Georgenia</taxon>
    </lineage>
</organism>
<dbReference type="InterPro" id="IPR022527">
    <property type="entry name" value="Sucrose_phospho"/>
</dbReference>
<proteinExistence type="inferred from homology"/>
<dbReference type="InterPro" id="IPR017853">
    <property type="entry name" value="GH"/>
</dbReference>
<dbReference type="SMART" id="SM00642">
    <property type="entry name" value="Aamy"/>
    <property type="match status" value="1"/>
</dbReference>
<evidence type="ECO:0000256" key="2">
    <source>
        <dbReference type="ARBA" id="ARBA00022676"/>
    </source>
</evidence>
<dbReference type="PANTHER" id="PTHR38784">
    <property type="entry name" value="SUCROSE PHOSPHORYLASE"/>
    <property type="match status" value="1"/>
</dbReference>
<dbReference type="EMBL" id="JACSPO010000001">
    <property type="protein sequence ID" value="MBD8061072.1"/>
    <property type="molecule type" value="Genomic_DNA"/>
</dbReference>
<dbReference type="Pfam" id="PF00128">
    <property type="entry name" value="Alpha-amylase"/>
    <property type="match status" value="1"/>
</dbReference>
<comment type="caution">
    <text evidence="5">The sequence shown here is derived from an EMBL/GenBank/DDBJ whole genome shotgun (WGS) entry which is preliminary data.</text>
</comment>
<dbReference type="Gene3D" id="3.90.400.10">
    <property type="entry name" value="Oligo-1,6-glucosidase, Domain 2"/>
    <property type="match status" value="1"/>
</dbReference>
<dbReference type="PIRSF" id="PIRSF003059">
    <property type="entry name" value="Sucrose_phosphorylase"/>
    <property type="match status" value="1"/>
</dbReference>
<evidence type="ECO:0000313" key="5">
    <source>
        <dbReference type="EMBL" id="MBD8061072.1"/>
    </source>
</evidence>
<dbReference type="Gene3D" id="3.20.20.80">
    <property type="entry name" value="Glycosidases"/>
    <property type="match status" value="1"/>
</dbReference>
<protein>
    <submittedName>
        <fullName evidence="5">Sucrose phosphorylase</fullName>
        <ecNumber evidence="5">2.4.1.7</ecNumber>
    </submittedName>
</protein>
<feature type="domain" description="Glycosyl hydrolase family 13 catalytic" evidence="4">
    <location>
        <begin position="8"/>
        <end position="429"/>
    </location>
</feature>
<dbReference type="RefSeq" id="WP_251838217.1">
    <property type="nucleotide sequence ID" value="NZ_JACSPO010000001.1"/>
</dbReference>
<dbReference type="PANTHER" id="PTHR38784:SF1">
    <property type="entry name" value="SUCROSE PHOSPHORYLASE"/>
    <property type="match status" value="1"/>
</dbReference>
<gene>
    <name evidence="5" type="ORF">H9624_01885</name>
</gene>
<dbReference type="Proteomes" id="UP000661894">
    <property type="component" value="Unassembled WGS sequence"/>
</dbReference>
<reference evidence="5 6" key="1">
    <citation type="submission" date="2020-08" db="EMBL/GenBank/DDBJ databases">
        <title>A Genomic Blueprint of the Chicken Gut Microbiome.</title>
        <authorList>
            <person name="Gilroy R."/>
            <person name="Ravi A."/>
            <person name="Getino M."/>
            <person name="Pursley I."/>
            <person name="Horton D.L."/>
            <person name="Alikhan N.-F."/>
            <person name="Baker D."/>
            <person name="Gharbi K."/>
            <person name="Hall N."/>
            <person name="Watson M."/>
            <person name="Adriaenssens E.M."/>
            <person name="Foster-Nyarko E."/>
            <person name="Jarju S."/>
            <person name="Secka A."/>
            <person name="Antonio M."/>
            <person name="Oren A."/>
            <person name="Chaudhuri R."/>
            <person name="La Ragione R.M."/>
            <person name="Hildebrand F."/>
            <person name="Pallen M.J."/>
        </authorList>
    </citation>
    <scope>NUCLEOTIDE SEQUENCE [LARGE SCALE GENOMIC DNA]</scope>
    <source>
        <strain evidence="5 6">Sa1BUA1</strain>
    </source>
</reference>
<evidence type="ECO:0000313" key="6">
    <source>
        <dbReference type="Proteomes" id="UP000661894"/>
    </source>
</evidence>
<sequence>MTLSNGPQLITYADRLGGDLRGLDQLLDGPLAGAFSGVHVLPYYRPFDGVDAGFDPEDHTVVDPRLGTWEDVRALSERGVVMSDVIVNHVSSRSDQFRDVVEKGDASPWAPMFLTLSSVFPDGVSEADLARIYRPRPGLPFTTMTLGGEPRLVWTTFTPEQVDIDLRTDEAWDYLVSVIDALTGAGVTMLRLDAVGYSGKEAGTDCFMTASTQAYVDRILELAHARGASVLLEIHGHYLQQVEIARTVDYVYDFALPPLVLHALHARDLAPLARWMEVRPTNAVTVLDTHDGIGIVDVGPNDLRPGEPGLLEAEQIDALVESIHDASGGASRLATGAAASNLDLYQVNCTFYDALGRDDRRYLLARLVQLMVPGIPQVYYVGLLAGENDVDLFTRTGVGRDINRTYYTADDVAEHLDRAVVAAQLEALRLRASHPAFEGEFTSELDGTRGVLAWTTPESRVQLGFDVDDASFVLAVRGPEGWRTVVSDGDLSPMAEAARRAAAELADRALPGAER</sequence>
<dbReference type="InterPro" id="IPR045857">
    <property type="entry name" value="O16G_dom_2"/>
</dbReference>
<accession>A0ABR8YYB6</accession>
<keyword evidence="2 5" id="KW-0328">Glycosyltransferase</keyword>
<keyword evidence="6" id="KW-1185">Reference proteome</keyword>
<evidence type="ECO:0000256" key="3">
    <source>
        <dbReference type="ARBA" id="ARBA00022679"/>
    </source>
</evidence>
<dbReference type="SUPFAM" id="SSF51445">
    <property type="entry name" value="(Trans)glycosidases"/>
    <property type="match status" value="1"/>
</dbReference>
<keyword evidence="3 5" id="KW-0808">Transferase</keyword>
<evidence type="ECO:0000259" key="4">
    <source>
        <dbReference type="SMART" id="SM00642"/>
    </source>
</evidence>
<name>A0ABR8YYB6_9MICO</name>
<dbReference type="GO" id="GO:0009018">
    <property type="term" value="F:sucrose phosphorylase activity"/>
    <property type="evidence" value="ECO:0007669"/>
    <property type="project" value="UniProtKB-EC"/>
</dbReference>
<dbReference type="NCBIfam" id="TIGR03852">
    <property type="entry name" value="sucrose_gtfA"/>
    <property type="match status" value="1"/>
</dbReference>
<dbReference type="InterPro" id="IPR016377">
    <property type="entry name" value="Sucrose_GGa_phosphorylase-rel"/>
</dbReference>
<dbReference type="InterPro" id="IPR006047">
    <property type="entry name" value="GH13_cat_dom"/>
</dbReference>
<dbReference type="EC" id="2.4.1.7" evidence="5"/>
<comment type="similarity">
    <text evidence="1">Belongs to the glycosyl hydrolase 13 family. Sucrose phosphorylase subfamily.</text>
</comment>